<reference evidence="3" key="1">
    <citation type="journal article" date="2014" name="Int. J. Syst. Evol. Microbiol.">
        <title>Complete genome sequence of Corynebacterium casei LMG S-19264T (=DSM 44701T), isolated from a smear-ripened cheese.</title>
        <authorList>
            <consortium name="US DOE Joint Genome Institute (JGI-PGF)"/>
            <person name="Walter F."/>
            <person name="Albersmeier A."/>
            <person name="Kalinowski J."/>
            <person name="Ruckert C."/>
        </authorList>
    </citation>
    <scope>NUCLEOTIDE SEQUENCE</scope>
    <source>
        <strain evidence="3">JCM 31740</strain>
    </source>
</reference>
<dbReference type="InterPro" id="IPR036388">
    <property type="entry name" value="WH-like_DNA-bd_sf"/>
</dbReference>
<dbReference type="AlphaFoldDB" id="A0A348B6Z2"/>
<protein>
    <submittedName>
        <fullName evidence="2">Transcriptional regulator</fullName>
    </submittedName>
</protein>
<gene>
    <name evidence="3" type="ORF">GCM10007116_22230</name>
    <name evidence="2" type="ORF">HS1genome_2333</name>
</gene>
<dbReference type="GeneID" id="38667784"/>
<dbReference type="Proteomes" id="UP000616143">
    <property type="component" value="Unassembled WGS sequence"/>
</dbReference>
<dbReference type="CDD" id="cd00090">
    <property type="entry name" value="HTH_ARSR"/>
    <property type="match status" value="1"/>
</dbReference>
<dbReference type="InterPro" id="IPR011991">
    <property type="entry name" value="ArsR-like_HTH"/>
</dbReference>
<reference evidence="2" key="3">
    <citation type="journal article" date="2019" name="BMC Res. Notes">
        <title>Complete genome sequence of the Sulfodiicoccus acidiphilus strain HS-1T, the first crenarchaeon that lacks polB3, isolated from an acidic hot spring in Ohwaku-dani, Hakone, Japan.</title>
        <authorList>
            <person name="Sakai H.D."/>
            <person name="Kurosawa N."/>
        </authorList>
    </citation>
    <scope>NUCLEOTIDE SEQUENCE</scope>
    <source>
        <strain evidence="2">HS-1</strain>
    </source>
</reference>
<reference evidence="3" key="4">
    <citation type="submission" date="2020-09" db="EMBL/GenBank/DDBJ databases">
        <authorList>
            <person name="Sun Q."/>
            <person name="Ohkuma M."/>
        </authorList>
    </citation>
    <scope>NUCLEOTIDE SEQUENCE</scope>
    <source>
        <strain evidence="3">JCM 31740</strain>
    </source>
</reference>
<evidence type="ECO:0000313" key="3">
    <source>
        <dbReference type="EMBL" id="GGU05334.1"/>
    </source>
</evidence>
<feature type="domain" description="Transcription regulator TrmB N-terminal" evidence="1">
    <location>
        <begin position="22"/>
        <end position="92"/>
    </location>
</feature>
<keyword evidence="4" id="KW-1185">Reference proteome</keyword>
<dbReference type="KEGG" id="sacd:HS1genome_2333"/>
<accession>A0A348B6Z2</accession>
<dbReference type="EMBL" id="BMQS01000034">
    <property type="protein sequence ID" value="GGU05334.1"/>
    <property type="molecule type" value="Genomic_DNA"/>
</dbReference>
<dbReference type="Proteomes" id="UP000276741">
    <property type="component" value="Chromosome"/>
</dbReference>
<dbReference type="Gene3D" id="1.10.10.10">
    <property type="entry name" value="Winged helix-like DNA-binding domain superfamily/Winged helix DNA-binding domain"/>
    <property type="match status" value="1"/>
</dbReference>
<dbReference type="Pfam" id="PF01978">
    <property type="entry name" value="TrmB"/>
    <property type="match status" value="1"/>
</dbReference>
<dbReference type="InterPro" id="IPR036390">
    <property type="entry name" value="WH_DNA-bd_sf"/>
</dbReference>
<name>A0A348B6Z2_9CREN</name>
<evidence type="ECO:0000313" key="2">
    <source>
        <dbReference type="EMBL" id="BBD73944.1"/>
    </source>
</evidence>
<reference evidence="4" key="2">
    <citation type="submission" date="2018-04" db="EMBL/GenBank/DDBJ databases">
        <title>Complete genome sequence of Sulfodiicoccus acidiphilus strain HS-1.</title>
        <authorList>
            <person name="Sakai H.D."/>
            <person name="Kurosawa N."/>
        </authorList>
    </citation>
    <scope>NUCLEOTIDE SEQUENCE [LARGE SCALE GENOMIC DNA]</scope>
    <source>
        <strain evidence="4">HS-1</strain>
    </source>
</reference>
<proteinExistence type="predicted"/>
<dbReference type="OrthoDB" id="39591at2157"/>
<evidence type="ECO:0000313" key="4">
    <source>
        <dbReference type="Proteomes" id="UP000276741"/>
    </source>
</evidence>
<dbReference type="RefSeq" id="WP_126451173.1">
    <property type="nucleotide sequence ID" value="NZ_AP018553.1"/>
</dbReference>
<evidence type="ECO:0000259" key="1">
    <source>
        <dbReference type="Pfam" id="PF01978"/>
    </source>
</evidence>
<dbReference type="EMBL" id="AP018553">
    <property type="protein sequence ID" value="BBD73944.1"/>
    <property type="molecule type" value="Genomic_DNA"/>
</dbReference>
<sequence>METEVEDPVRLRELRDPVKCCYKVSDTDVECLIRIVELSKPIDAEEMSKIMGLSKTTVETSLKRLMELGLVVRKRLEGRKIGRPKYVYSTIDGLMSKVKKDLDQCVKRIALM</sequence>
<organism evidence="2 4">
    <name type="scientific">Sulfodiicoccus acidiphilus</name>
    <dbReference type="NCBI Taxonomy" id="1670455"/>
    <lineage>
        <taxon>Archaea</taxon>
        <taxon>Thermoproteota</taxon>
        <taxon>Thermoprotei</taxon>
        <taxon>Sulfolobales</taxon>
        <taxon>Sulfolobaceae</taxon>
        <taxon>Sulfodiicoccus</taxon>
    </lineage>
</organism>
<dbReference type="SUPFAM" id="SSF46785">
    <property type="entry name" value="Winged helix' DNA-binding domain"/>
    <property type="match status" value="1"/>
</dbReference>
<dbReference type="InterPro" id="IPR002831">
    <property type="entry name" value="Tscrpt_reg_TrmB_N"/>
</dbReference>